<dbReference type="AlphaFoldDB" id="A0AA39XPG1"/>
<organism evidence="2 3">
    <name type="scientific">Bombardia bombarda</name>
    <dbReference type="NCBI Taxonomy" id="252184"/>
    <lineage>
        <taxon>Eukaryota</taxon>
        <taxon>Fungi</taxon>
        <taxon>Dikarya</taxon>
        <taxon>Ascomycota</taxon>
        <taxon>Pezizomycotina</taxon>
        <taxon>Sordariomycetes</taxon>
        <taxon>Sordariomycetidae</taxon>
        <taxon>Sordariales</taxon>
        <taxon>Lasiosphaeriaceae</taxon>
        <taxon>Bombardia</taxon>
    </lineage>
</organism>
<feature type="compositionally biased region" description="Basic and acidic residues" evidence="1">
    <location>
        <begin position="60"/>
        <end position="90"/>
    </location>
</feature>
<accession>A0AA39XPG1</accession>
<dbReference type="Proteomes" id="UP001174934">
    <property type="component" value="Unassembled WGS sequence"/>
</dbReference>
<reference evidence="2" key="1">
    <citation type="submission" date="2023-06" db="EMBL/GenBank/DDBJ databases">
        <title>Genome-scale phylogeny and comparative genomics of the fungal order Sordariales.</title>
        <authorList>
            <consortium name="Lawrence Berkeley National Laboratory"/>
            <person name="Hensen N."/>
            <person name="Bonometti L."/>
            <person name="Westerberg I."/>
            <person name="Brannstrom I.O."/>
            <person name="Guillou S."/>
            <person name="Cros-Aarteil S."/>
            <person name="Calhoun S."/>
            <person name="Haridas S."/>
            <person name="Kuo A."/>
            <person name="Mondo S."/>
            <person name="Pangilinan J."/>
            <person name="Riley R."/>
            <person name="LaButti K."/>
            <person name="Andreopoulos B."/>
            <person name="Lipzen A."/>
            <person name="Chen C."/>
            <person name="Yanf M."/>
            <person name="Daum C."/>
            <person name="Ng V."/>
            <person name="Clum A."/>
            <person name="Steindorff A."/>
            <person name="Ohm R."/>
            <person name="Martin F."/>
            <person name="Silar P."/>
            <person name="Natvig D."/>
            <person name="Lalanne C."/>
            <person name="Gautier V."/>
            <person name="Ament-velasquez S.L."/>
            <person name="Kruys A."/>
            <person name="Hutchinson M.I."/>
            <person name="Powell A.J."/>
            <person name="Barry K."/>
            <person name="Miller A.N."/>
            <person name="Grigoriev I.V."/>
            <person name="Debuchy R."/>
            <person name="Gladieux P."/>
            <person name="Thoren M.H."/>
            <person name="Johannesson H."/>
        </authorList>
    </citation>
    <scope>NUCLEOTIDE SEQUENCE</scope>
    <source>
        <strain evidence="2">SMH3391-2</strain>
    </source>
</reference>
<feature type="compositionally biased region" description="Low complexity" evidence="1">
    <location>
        <begin position="1"/>
        <end position="11"/>
    </location>
</feature>
<sequence length="108" mass="11794">MSSKRQQQQQQSGEAPTGEVHDNSYVSRPGHKHEPMQVVSDNERLNSGANPAAANSDAQLQRDENDAIDKSNIIDERLRGAEPSHGYKEPGDEEGLPANDGTSRISTR</sequence>
<proteinExistence type="predicted"/>
<evidence type="ECO:0000256" key="1">
    <source>
        <dbReference type="SAM" id="MobiDB-lite"/>
    </source>
</evidence>
<comment type="caution">
    <text evidence="2">The sequence shown here is derived from an EMBL/GenBank/DDBJ whole genome shotgun (WGS) entry which is preliminary data.</text>
</comment>
<keyword evidence="3" id="KW-1185">Reference proteome</keyword>
<feature type="region of interest" description="Disordered" evidence="1">
    <location>
        <begin position="1"/>
        <end position="108"/>
    </location>
</feature>
<protein>
    <submittedName>
        <fullName evidence="2">Uncharacterized protein</fullName>
    </submittedName>
</protein>
<name>A0AA39XPG1_9PEZI</name>
<dbReference type="EMBL" id="JAULSR010000001">
    <property type="protein sequence ID" value="KAK0637002.1"/>
    <property type="molecule type" value="Genomic_DNA"/>
</dbReference>
<gene>
    <name evidence="2" type="ORF">B0T17DRAFT_651661</name>
</gene>
<evidence type="ECO:0000313" key="2">
    <source>
        <dbReference type="EMBL" id="KAK0637002.1"/>
    </source>
</evidence>
<evidence type="ECO:0000313" key="3">
    <source>
        <dbReference type="Proteomes" id="UP001174934"/>
    </source>
</evidence>